<evidence type="ECO:0000313" key="2">
    <source>
        <dbReference type="Proteomes" id="UP001060085"/>
    </source>
</evidence>
<protein>
    <submittedName>
        <fullName evidence="1">Uncharacterized protein</fullName>
    </submittedName>
</protein>
<evidence type="ECO:0000313" key="1">
    <source>
        <dbReference type="EMBL" id="KAI5657100.1"/>
    </source>
</evidence>
<proteinExistence type="predicted"/>
<keyword evidence="2" id="KW-1185">Reference proteome</keyword>
<accession>A0ACC0A889</accession>
<sequence>MKKKAGSYGTKKYGCPFKLKGEQMAMSKNWQLFIHDGSHNHAMSVYNHHHALAQATRLTEEQLIQTEQFKKSHVPPHNILRFFQEQNVDCALSAQNKYNMVAKLKKNRMQRQKTVEEVLYLSVQWGYTVFYRNYDDSNVLSDIVVAYMTSIQMMKTWPYILIMDTT</sequence>
<dbReference type="Proteomes" id="UP001060085">
    <property type="component" value="Linkage Group LG06"/>
</dbReference>
<reference evidence="2" key="1">
    <citation type="journal article" date="2023" name="Nat. Plants">
        <title>Single-cell RNA sequencing provides a high-resolution roadmap for understanding the multicellular compartmentation of specialized metabolism.</title>
        <authorList>
            <person name="Sun S."/>
            <person name="Shen X."/>
            <person name="Li Y."/>
            <person name="Li Y."/>
            <person name="Wang S."/>
            <person name="Li R."/>
            <person name="Zhang H."/>
            <person name="Shen G."/>
            <person name="Guo B."/>
            <person name="Wei J."/>
            <person name="Xu J."/>
            <person name="St-Pierre B."/>
            <person name="Chen S."/>
            <person name="Sun C."/>
        </authorList>
    </citation>
    <scope>NUCLEOTIDE SEQUENCE [LARGE SCALE GENOMIC DNA]</scope>
</reference>
<dbReference type="EMBL" id="CM044706">
    <property type="protein sequence ID" value="KAI5657100.1"/>
    <property type="molecule type" value="Genomic_DNA"/>
</dbReference>
<name>A0ACC0A889_CATRO</name>
<organism evidence="1 2">
    <name type="scientific">Catharanthus roseus</name>
    <name type="common">Madagascar periwinkle</name>
    <name type="synonym">Vinca rosea</name>
    <dbReference type="NCBI Taxonomy" id="4058"/>
    <lineage>
        <taxon>Eukaryota</taxon>
        <taxon>Viridiplantae</taxon>
        <taxon>Streptophyta</taxon>
        <taxon>Embryophyta</taxon>
        <taxon>Tracheophyta</taxon>
        <taxon>Spermatophyta</taxon>
        <taxon>Magnoliopsida</taxon>
        <taxon>eudicotyledons</taxon>
        <taxon>Gunneridae</taxon>
        <taxon>Pentapetalae</taxon>
        <taxon>asterids</taxon>
        <taxon>lamiids</taxon>
        <taxon>Gentianales</taxon>
        <taxon>Apocynaceae</taxon>
        <taxon>Rauvolfioideae</taxon>
        <taxon>Vinceae</taxon>
        <taxon>Catharanthinae</taxon>
        <taxon>Catharanthus</taxon>
    </lineage>
</organism>
<gene>
    <name evidence="1" type="ORF">M9H77_25893</name>
</gene>
<comment type="caution">
    <text evidence="1">The sequence shown here is derived from an EMBL/GenBank/DDBJ whole genome shotgun (WGS) entry which is preliminary data.</text>
</comment>